<dbReference type="PROSITE" id="PS50995">
    <property type="entry name" value="HTH_MARR_2"/>
    <property type="match status" value="1"/>
</dbReference>
<accession>A0A9E6ZIH6</accession>
<dbReference type="PRINTS" id="PR00598">
    <property type="entry name" value="HTHMARR"/>
</dbReference>
<dbReference type="InterPro" id="IPR023187">
    <property type="entry name" value="Tscrpt_reg_MarR-type_CS"/>
</dbReference>
<dbReference type="InterPro" id="IPR036390">
    <property type="entry name" value="WH_DNA-bd_sf"/>
</dbReference>
<proteinExistence type="predicted"/>
<dbReference type="RefSeq" id="WP_021297898.1">
    <property type="nucleotide sequence ID" value="NZ_AURB01000164.1"/>
</dbReference>
<keyword evidence="2" id="KW-0238">DNA-binding</keyword>
<dbReference type="GO" id="GO:0003677">
    <property type="term" value="F:DNA binding"/>
    <property type="evidence" value="ECO:0007669"/>
    <property type="project" value="UniProtKB-KW"/>
</dbReference>
<dbReference type="Gene3D" id="1.10.10.10">
    <property type="entry name" value="Winged helix-like DNA-binding domain superfamily/Winged helix DNA-binding domain"/>
    <property type="match status" value="1"/>
</dbReference>
<dbReference type="Pfam" id="PF12802">
    <property type="entry name" value="MarR_2"/>
    <property type="match status" value="1"/>
</dbReference>
<dbReference type="InterPro" id="IPR039422">
    <property type="entry name" value="MarR/SlyA-like"/>
</dbReference>
<evidence type="ECO:0000313" key="4">
    <source>
        <dbReference type="EMBL" id="UNO49833.1"/>
    </source>
</evidence>
<dbReference type="PROSITE" id="PS01117">
    <property type="entry name" value="HTH_MARR_1"/>
    <property type="match status" value="1"/>
</dbReference>
<keyword evidence="1" id="KW-0805">Transcription regulation</keyword>
<dbReference type="GO" id="GO:0006950">
    <property type="term" value="P:response to stress"/>
    <property type="evidence" value="ECO:0007669"/>
    <property type="project" value="TreeGrafter"/>
</dbReference>
<evidence type="ECO:0000256" key="2">
    <source>
        <dbReference type="ARBA" id="ARBA00023125"/>
    </source>
</evidence>
<dbReference type="Proteomes" id="UP000829401">
    <property type="component" value="Chromosome"/>
</dbReference>
<organism evidence="4 5">
    <name type="scientific">Alicyclobacillus acidoterrestris (strain ATCC 49025 / DSM 3922 / CIP 106132 / NCIMB 13137 / GD3B)</name>
    <dbReference type="NCBI Taxonomy" id="1356854"/>
    <lineage>
        <taxon>Bacteria</taxon>
        <taxon>Bacillati</taxon>
        <taxon>Bacillota</taxon>
        <taxon>Bacilli</taxon>
        <taxon>Bacillales</taxon>
        <taxon>Alicyclobacillaceae</taxon>
        <taxon>Alicyclobacillus</taxon>
    </lineage>
</organism>
<gene>
    <name evidence="4" type="ORF">K1I37_04810</name>
</gene>
<dbReference type="OrthoDB" id="2389730at2"/>
<dbReference type="SMART" id="SM00347">
    <property type="entry name" value="HTH_MARR"/>
    <property type="match status" value="1"/>
</dbReference>
<dbReference type="STRING" id="1356854.N007_01485"/>
<dbReference type="PANTHER" id="PTHR33164">
    <property type="entry name" value="TRANSCRIPTIONAL REGULATOR, MARR FAMILY"/>
    <property type="match status" value="1"/>
</dbReference>
<dbReference type="SUPFAM" id="SSF46785">
    <property type="entry name" value="Winged helix' DNA-binding domain"/>
    <property type="match status" value="1"/>
</dbReference>
<accession>T0BRB2</accession>
<dbReference type="PANTHER" id="PTHR33164:SF57">
    <property type="entry name" value="MARR-FAMILY TRANSCRIPTIONAL REGULATOR"/>
    <property type="match status" value="1"/>
</dbReference>
<evidence type="ECO:0000256" key="3">
    <source>
        <dbReference type="ARBA" id="ARBA00023163"/>
    </source>
</evidence>
<dbReference type="EMBL" id="CP080467">
    <property type="protein sequence ID" value="UNO49833.1"/>
    <property type="molecule type" value="Genomic_DNA"/>
</dbReference>
<keyword evidence="3" id="KW-0804">Transcription</keyword>
<evidence type="ECO:0000256" key="1">
    <source>
        <dbReference type="ARBA" id="ARBA00023015"/>
    </source>
</evidence>
<dbReference type="eggNOG" id="COG1846">
    <property type="taxonomic scope" value="Bacteria"/>
</dbReference>
<dbReference type="KEGG" id="aaco:K1I37_04810"/>
<protein>
    <submittedName>
        <fullName evidence="4">MarR family transcriptional regulator</fullName>
    </submittedName>
</protein>
<dbReference type="InterPro" id="IPR036388">
    <property type="entry name" value="WH-like_DNA-bd_sf"/>
</dbReference>
<keyword evidence="5" id="KW-1185">Reference proteome</keyword>
<name>T0BRB2_ALIAG</name>
<dbReference type="InterPro" id="IPR000835">
    <property type="entry name" value="HTH_MarR-typ"/>
</dbReference>
<sequence length="154" mass="17795">MDDIFQQIEQEVAVFARRIEGARTRTYGTAQLDRSAYLLLLYLHQNGRCTQGEYAAAFELDTSTVSRQIVPLVEMGLVERKVAPQDKRSSVLQITAQGVEKLQEVRQARRELYEEVLEDWTPSEQGQFLYLLQRFNARLKERAEARAAMRKGRS</sequence>
<dbReference type="GO" id="GO:0003700">
    <property type="term" value="F:DNA-binding transcription factor activity"/>
    <property type="evidence" value="ECO:0007669"/>
    <property type="project" value="InterPro"/>
</dbReference>
<reference evidence="5" key="1">
    <citation type="journal article" date="2022" name="G3 (Bethesda)">
        <title>Unveiling the complete genome sequence of Alicyclobacillus acidoterrestris DSM 3922T, a taint-producing strain.</title>
        <authorList>
            <person name="Leonardo I.C."/>
            <person name="Barreto Crespo M.T."/>
            <person name="Gaspar F.B."/>
        </authorList>
    </citation>
    <scope>NUCLEOTIDE SEQUENCE [LARGE SCALE GENOMIC DNA]</scope>
    <source>
        <strain evidence="5">DSM 3922</strain>
    </source>
</reference>
<evidence type="ECO:0000313" key="5">
    <source>
        <dbReference type="Proteomes" id="UP000829401"/>
    </source>
</evidence>
<dbReference type="AlphaFoldDB" id="T0BRB2"/>